<evidence type="ECO:0000259" key="1">
    <source>
        <dbReference type="Pfam" id="PF09722"/>
    </source>
</evidence>
<proteinExistence type="predicted"/>
<evidence type="ECO:0000313" key="3">
    <source>
        <dbReference type="EMBL" id="OKS85218.1"/>
    </source>
</evidence>
<gene>
    <name evidence="3" type="ORF">RG47T_0662</name>
</gene>
<reference evidence="3 4" key="1">
    <citation type="submission" date="2016-11" db="EMBL/GenBank/DDBJ databases">
        <title>Whole Genome Sequencing of Mucilaginibacter polytrichastri RG4-7(T) isolated from the moss sample.</title>
        <authorList>
            <person name="Li Y."/>
        </authorList>
    </citation>
    <scope>NUCLEOTIDE SEQUENCE [LARGE SCALE GENOMIC DNA]</scope>
    <source>
        <strain evidence="3 4">RG4-7</strain>
    </source>
</reference>
<dbReference type="Pfam" id="PF09722">
    <property type="entry name" value="Xre_MbcA_ParS_C"/>
    <property type="match status" value="1"/>
</dbReference>
<comment type="caution">
    <text evidence="3">The sequence shown here is derived from an EMBL/GenBank/DDBJ whole genome shotgun (WGS) entry which is preliminary data.</text>
</comment>
<accession>A0A1Q5ZU48</accession>
<protein>
    <submittedName>
        <fullName evidence="3">Uncharacterized protein</fullName>
    </submittedName>
</protein>
<dbReference type="Proteomes" id="UP000186720">
    <property type="component" value="Unassembled WGS sequence"/>
</dbReference>
<dbReference type="Pfam" id="PF20432">
    <property type="entry name" value="Xre-like-HTH"/>
    <property type="match status" value="1"/>
</dbReference>
<dbReference type="STRING" id="1302689.RG47T_0662"/>
<dbReference type="EMBL" id="MPPL01000001">
    <property type="protein sequence ID" value="OKS85218.1"/>
    <property type="molecule type" value="Genomic_DNA"/>
</dbReference>
<evidence type="ECO:0000259" key="2">
    <source>
        <dbReference type="Pfam" id="PF20432"/>
    </source>
</evidence>
<keyword evidence="4" id="KW-1185">Reference proteome</keyword>
<evidence type="ECO:0000313" key="4">
    <source>
        <dbReference type="Proteomes" id="UP000186720"/>
    </source>
</evidence>
<organism evidence="3 4">
    <name type="scientific">Mucilaginibacter polytrichastri</name>
    <dbReference type="NCBI Taxonomy" id="1302689"/>
    <lineage>
        <taxon>Bacteria</taxon>
        <taxon>Pseudomonadati</taxon>
        <taxon>Bacteroidota</taxon>
        <taxon>Sphingobacteriia</taxon>
        <taxon>Sphingobacteriales</taxon>
        <taxon>Sphingobacteriaceae</taxon>
        <taxon>Mucilaginibacter</taxon>
    </lineage>
</organism>
<dbReference type="GO" id="GO:0003677">
    <property type="term" value="F:DNA binding"/>
    <property type="evidence" value="ECO:0007669"/>
    <property type="project" value="InterPro"/>
</dbReference>
<dbReference type="InterPro" id="IPR024467">
    <property type="entry name" value="Xre/MbcA/ParS-like_toxin-bd"/>
</dbReference>
<name>A0A1Q5ZU48_9SPHI</name>
<feature type="domain" description="Antitoxin Xre-like helix-turn-helix" evidence="2">
    <location>
        <begin position="76"/>
        <end position="133"/>
    </location>
</feature>
<sequence>MLQKQMEKFLYLLEKFLYLYMSKINKKDNPAKKAIYKNAASTANMVNDYAVAYVKTPVNNIDAAAYHPFYANPVALLTSSKKGLEAKAALDFLNLSGFSHQQFQETFKTTVKTIQNYTNQAQKLDASLSEKILKAFALFEKGIAIFGSADVFYKWLNLPAYGLGNQVPFDILDTFTGVNLIEEELIRLEYGDLA</sequence>
<dbReference type="AlphaFoldDB" id="A0A1Q5ZU48"/>
<feature type="domain" description="Antitoxin Xre/MbcA/ParS-like toxin-binding" evidence="1">
    <location>
        <begin position="143"/>
        <end position="191"/>
    </location>
</feature>
<dbReference type="InterPro" id="IPR046847">
    <property type="entry name" value="Xre-like_HTH"/>
</dbReference>